<sequence length="546" mass="62071">MDPARQIRVFILKPGLPKDPLVGSFEIVTIVPDTHLSSINSAEWEAVSYVWGNQELTEPIRIDGSVRCVTHNVISLLIDLRWSDKPRRLWIDGICINQDDPNEKSQQIGIMLQVYQNAKSVIIWLKEISGELAASLAAIQWMEKLLSEQEDTPLSNTKSLQRDFDTTHNFRHGFVGKLLANPWFTRIWVIQEAVVARNLLVFMASELVPWDSLVNLAFRFAAQRLPAREALTMPLIKCYLSCLESVDGTAAEKGISMIYLIQRFRMVLACSKMVPPSEVAYLAIGRTAKLPHDMIYAMNGLFKLWASHFPTKTDYSSPPSEIFKSFVVNCIEHEQNLDILSQLRLGRDTVFRHGQLSHELPTWSLDWTFSNMNWTQRASAPAVGLERPSVSFAPSPHQIFCHRDGNILMLYGFIIDEIISNQTGEYSFFDVSEEQREAANRLPRLWRDGDHPYTATDLGDWYWPHRMKGGGVAFSFGKADVQNCFVCYLFGARHPIILNRVQRGPPEDGQFFTIALGTCIIEGFEDGKGLQKCLDLGLEDRIFQLM</sequence>
<evidence type="ECO:0000313" key="2">
    <source>
        <dbReference type="Proteomes" id="UP001143856"/>
    </source>
</evidence>
<gene>
    <name evidence="1" type="ORF">NUW58_g3102</name>
</gene>
<evidence type="ECO:0000313" key="1">
    <source>
        <dbReference type="EMBL" id="KAJ2990145.1"/>
    </source>
</evidence>
<proteinExistence type="predicted"/>
<organism evidence="1 2">
    <name type="scientific">Xylaria curta</name>
    <dbReference type="NCBI Taxonomy" id="42375"/>
    <lineage>
        <taxon>Eukaryota</taxon>
        <taxon>Fungi</taxon>
        <taxon>Dikarya</taxon>
        <taxon>Ascomycota</taxon>
        <taxon>Pezizomycotina</taxon>
        <taxon>Sordariomycetes</taxon>
        <taxon>Xylariomycetidae</taxon>
        <taxon>Xylariales</taxon>
        <taxon>Xylariaceae</taxon>
        <taxon>Xylaria</taxon>
    </lineage>
</organism>
<accession>A0ACC1PE24</accession>
<comment type="caution">
    <text evidence="1">The sequence shown here is derived from an EMBL/GenBank/DDBJ whole genome shotgun (WGS) entry which is preliminary data.</text>
</comment>
<keyword evidence="2" id="KW-1185">Reference proteome</keyword>
<dbReference type="EMBL" id="JAPDGR010000448">
    <property type="protein sequence ID" value="KAJ2990145.1"/>
    <property type="molecule type" value="Genomic_DNA"/>
</dbReference>
<name>A0ACC1PE24_9PEZI</name>
<protein>
    <submittedName>
        <fullName evidence="1">Uncharacterized protein</fullName>
    </submittedName>
</protein>
<reference evidence="1" key="1">
    <citation type="submission" date="2022-10" db="EMBL/GenBank/DDBJ databases">
        <title>Genome Sequence of Xylaria curta.</title>
        <authorList>
            <person name="Buettner E."/>
        </authorList>
    </citation>
    <scope>NUCLEOTIDE SEQUENCE</scope>
    <source>
        <strain evidence="1">Babe10</strain>
    </source>
</reference>
<dbReference type="Proteomes" id="UP001143856">
    <property type="component" value="Unassembled WGS sequence"/>
</dbReference>